<organism evidence="1 2">
    <name type="scientific">Vermiconidia calcicola</name>
    <dbReference type="NCBI Taxonomy" id="1690605"/>
    <lineage>
        <taxon>Eukaryota</taxon>
        <taxon>Fungi</taxon>
        <taxon>Dikarya</taxon>
        <taxon>Ascomycota</taxon>
        <taxon>Pezizomycotina</taxon>
        <taxon>Dothideomycetes</taxon>
        <taxon>Dothideomycetidae</taxon>
        <taxon>Mycosphaerellales</taxon>
        <taxon>Extremaceae</taxon>
        <taxon>Vermiconidia</taxon>
    </lineage>
</organism>
<accession>A0ACC3MW38</accession>
<reference evidence="1" key="1">
    <citation type="submission" date="2023-07" db="EMBL/GenBank/DDBJ databases">
        <title>Black Yeasts Isolated from many extreme environments.</title>
        <authorList>
            <person name="Coleine C."/>
            <person name="Stajich J.E."/>
            <person name="Selbmann L."/>
        </authorList>
    </citation>
    <scope>NUCLEOTIDE SEQUENCE</scope>
    <source>
        <strain evidence="1">CCFEE 5714</strain>
    </source>
</reference>
<sequence length="1470" mass="162875">MAASSSLAALSFLAQELGGIVRPLRRLGHIESKSFVQNLRSRICLESRITEEENGDQGVPNMDVTVQPVPRSLDRLKALDSLPDPASQLEEAKQLCTHAARADMIAKWLLERFKASKEARGSTEAWKTLHLAFRLLSPERLATLIATHDFLGTIKAGLERADEADVPLPEIAIVLAFLLEVSNGSDAAHVKAVLSVPAPFAAAFLGLWFRCSRKSVTTQDDSSQPTLYPLLVPGVEIWRLRKHSGKENELFAEHCLVSASSLLTENDATRDQSPSRRKRKLGHEAEGQGCKKVIESLLARHVFLPTRSAFFKTQSQSESSNLRHVGSQKPSYMIEHMLEPLQTFFAEPRQDEQHISAILSKLLDVALRCAPQSTPRQLMKERPWIEALFEALNSCNKDSDGALIHRAGLVGMLSVIGQHATLSKETLTSIIKTHSKIDSSDRGSIDWLLIAQVVELDSDVCTDHQLAEVLFSSLTPTMVQCGDDLARRDVHTRESDLISDPGYDWHPDATGGPLQLRWKDGIVVPVMKAFAKRRDLETFIGLWKKQLLNDTHNEIWSVWTKLNKSFEPLVEESLTGSQIIQLFDSLYSDFADASPLSQTEKIPLGQGRLHAGVVILSAVLNGIRSDALLDDLHGRLGALFDELRRLYDQFHDGVELTGPMADKERCAWSLTTKVFEMWFPLWAAQQSDPSIISEKGVSLLESDSVRTALEISRSTRTVPEALVRSKRLASDVDCYIGSLCSYFYPYEQGQHGKCAAICAETANKLLYSMDPSNIEVLLRYPRILAIVDGDTRRDVLSSCIGAVATSTGSISKDSSALVALQAVAISAVRESQTEVIADLVQVALSRLERNGGSDRNKNVHKGDNTLSIEEQALFDSTSAIPTQSLSRAQREAIIKTTCRLQCGLGDEQKPEAQRGRLALLVKMMELPNATSTLSTDPAELWSLARSTIADDAAEELKNITLFEALVKSVLGHLLSTQDQDRSRAMLIKLSEDVRDQIDLICTQHQLDGCSWTLAMIKSVVGQLETEAREDLKSQLAHRNTAAMKGLAALCFELVTGRMVGDYMDLLAVARTKWLQPALHTLLQLPEVLVQHSSAETDASLENTIELFLHRLEAFVSLERPMRDEEGTQEEQTYLTPAIVSCYELGCKYDKSRDAPRLARIAARILEFAPQPTECAATLTAFGRYLNKPDIQARLQLVGFFLSRTTSFQTSVMSLLEIWIANLDKTAMECRTESWPGALISMLLLIVMDNQNLMVTKKAIDCILLVLRQKSFLINQHGIEATLAACSSLSKSDCANTLYVGICSVVSVLLLQYRSQLQGRFHLVIKVFQALMSCLFQKSKAPASIELKTRPPTAKAAQELARLLVLFCEPPQPRRQSNGNALVDESRKQQARVGQYAQYVLHHYCTQVLVGTTVDGIREALTPGVWSAIEAIEINDAEGIKSLSAAMNNSERAVLRDVYGDWRRFGKWRGG</sequence>
<dbReference type="Proteomes" id="UP001281147">
    <property type="component" value="Unassembled WGS sequence"/>
</dbReference>
<dbReference type="EMBL" id="JAUTXU010000144">
    <property type="protein sequence ID" value="KAK3704015.1"/>
    <property type="molecule type" value="Genomic_DNA"/>
</dbReference>
<evidence type="ECO:0000313" key="2">
    <source>
        <dbReference type="Proteomes" id="UP001281147"/>
    </source>
</evidence>
<evidence type="ECO:0000313" key="1">
    <source>
        <dbReference type="EMBL" id="KAK3704015.1"/>
    </source>
</evidence>
<protein>
    <submittedName>
        <fullName evidence="1">Uncharacterized protein</fullName>
    </submittedName>
</protein>
<proteinExistence type="predicted"/>
<keyword evidence="2" id="KW-1185">Reference proteome</keyword>
<gene>
    <name evidence="1" type="ORF">LTR37_014118</name>
</gene>
<comment type="caution">
    <text evidence="1">The sequence shown here is derived from an EMBL/GenBank/DDBJ whole genome shotgun (WGS) entry which is preliminary data.</text>
</comment>
<name>A0ACC3MW38_9PEZI</name>